<dbReference type="SUPFAM" id="SSF53335">
    <property type="entry name" value="S-adenosyl-L-methionine-dependent methyltransferases"/>
    <property type="match status" value="1"/>
</dbReference>
<dbReference type="InterPro" id="IPR041698">
    <property type="entry name" value="Methyltransf_25"/>
</dbReference>
<organism evidence="2 3">
    <name type="scientific">Didymella glomerata</name>
    <dbReference type="NCBI Taxonomy" id="749621"/>
    <lineage>
        <taxon>Eukaryota</taxon>
        <taxon>Fungi</taxon>
        <taxon>Dikarya</taxon>
        <taxon>Ascomycota</taxon>
        <taxon>Pezizomycotina</taxon>
        <taxon>Dothideomycetes</taxon>
        <taxon>Pleosporomycetidae</taxon>
        <taxon>Pleosporales</taxon>
        <taxon>Pleosporineae</taxon>
        <taxon>Didymellaceae</taxon>
        <taxon>Didymella</taxon>
    </lineage>
</organism>
<dbReference type="Proteomes" id="UP001140562">
    <property type="component" value="Unassembled WGS sequence"/>
</dbReference>
<evidence type="ECO:0000259" key="1">
    <source>
        <dbReference type="Pfam" id="PF13649"/>
    </source>
</evidence>
<dbReference type="EMBL" id="JAPEUV010000115">
    <property type="protein sequence ID" value="KAJ4332546.1"/>
    <property type="molecule type" value="Genomic_DNA"/>
</dbReference>
<dbReference type="OrthoDB" id="2013972at2759"/>
<dbReference type="InterPro" id="IPR029063">
    <property type="entry name" value="SAM-dependent_MTases_sf"/>
</dbReference>
<dbReference type="AlphaFoldDB" id="A0A9W8WTS9"/>
<sequence>MSSSSDAVKAHWQQSADVASRYKMAENATRPFAKTMVDLTERLTTLKTTPVDIFDLGCGTGAVCAEVYASVKQQDWKDLKVLAGDVSPPMLEYLAKRAEEEEWPHVETRIVDGAKLDEAGLGDGWSHIFVGFAVFMFPSSSIAQLAEKLASGGTLAVSTWACLPWFGLLEKTLGRIEDGPGMPTEQQIWKMMTYEQAWQDKGFVEKQFKEAGLAKVEVVQRKENVDCGTPETFMTTFKFVLGMFSTQWPEEKRAKWLEEVADTMTAILIEDVGGPDEHVFMEFEGIVGVGLKE</sequence>
<protein>
    <recommendedName>
        <fullName evidence="1">Methyltransferase domain-containing protein</fullName>
    </recommendedName>
</protein>
<dbReference type="Pfam" id="PF13649">
    <property type="entry name" value="Methyltransf_25"/>
    <property type="match status" value="1"/>
</dbReference>
<name>A0A9W8WTS9_9PLEO</name>
<evidence type="ECO:0000313" key="2">
    <source>
        <dbReference type="EMBL" id="KAJ4332546.1"/>
    </source>
</evidence>
<evidence type="ECO:0000313" key="3">
    <source>
        <dbReference type="Proteomes" id="UP001140562"/>
    </source>
</evidence>
<feature type="domain" description="Methyltransferase" evidence="1">
    <location>
        <begin position="53"/>
        <end position="141"/>
    </location>
</feature>
<gene>
    <name evidence="2" type="ORF">N0V87_008298</name>
</gene>
<reference evidence="2" key="1">
    <citation type="submission" date="2022-10" db="EMBL/GenBank/DDBJ databases">
        <title>Tapping the CABI collections for fungal endophytes: first genome assemblies for Collariella, Neodidymelliopsis, Ascochyta clinopodiicola, Didymella pomorum, Didymosphaeria variabile, Neocosmospora piperis and Neocucurbitaria cava.</title>
        <authorList>
            <person name="Hill R."/>
        </authorList>
    </citation>
    <scope>NUCLEOTIDE SEQUENCE</scope>
    <source>
        <strain evidence="2">IMI 360193</strain>
    </source>
</reference>
<dbReference type="CDD" id="cd02440">
    <property type="entry name" value="AdoMet_MTases"/>
    <property type="match status" value="1"/>
</dbReference>
<comment type="caution">
    <text evidence="2">The sequence shown here is derived from an EMBL/GenBank/DDBJ whole genome shotgun (WGS) entry which is preliminary data.</text>
</comment>
<accession>A0A9W8WTS9</accession>
<keyword evidence="3" id="KW-1185">Reference proteome</keyword>
<proteinExistence type="predicted"/>
<dbReference type="Gene3D" id="3.40.50.150">
    <property type="entry name" value="Vaccinia Virus protein VP39"/>
    <property type="match status" value="1"/>
</dbReference>